<feature type="binding site" evidence="5">
    <location>
        <position position="352"/>
    </location>
    <ligand>
        <name>Zn(2+)</name>
        <dbReference type="ChEBI" id="CHEBI:29105"/>
    </ligand>
</feature>
<evidence type="ECO:0000313" key="8">
    <source>
        <dbReference type="Proteomes" id="UP000318571"/>
    </source>
</evidence>
<dbReference type="GO" id="GO:0046872">
    <property type="term" value="F:metal ion binding"/>
    <property type="evidence" value="ECO:0007669"/>
    <property type="project" value="UniProtKB-KW"/>
</dbReference>
<feature type="binding site" evidence="5">
    <location>
        <position position="326"/>
    </location>
    <ligand>
        <name>Zn(2+)</name>
        <dbReference type="ChEBI" id="CHEBI:29105"/>
    </ligand>
</feature>
<dbReference type="EMBL" id="VCGU01000004">
    <property type="protein sequence ID" value="TRY76934.1"/>
    <property type="molecule type" value="Genomic_DNA"/>
</dbReference>
<proteinExistence type="inferred from homology"/>
<evidence type="ECO:0000256" key="2">
    <source>
        <dbReference type="ARBA" id="ARBA00022694"/>
    </source>
</evidence>
<keyword evidence="8" id="KW-1185">Reference proteome</keyword>
<keyword evidence="1 5" id="KW-0963">Cytoplasm</keyword>
<dbReference type="SUPFAM" id="SSF51713">
    <property type="entry name" value="tRNA-guanine transglycosylase"/>
    <property type="match status" value="1"/>
</dbReference>
<evidence type="ECO:0000256" key="1">
    <source>
        <dbReference type="ARBA" id="ARBA00022490"/>
    </source>
</evidence>
<dbReference type="AlphaFoldDB" id="A0A553PGZ5"/>
<dbReference type="InterPro" id="IPR028592">
    <property type="entry name" value="QTRTD1"/>
</dbReference>
<dbReference type="Gene3D" id="3.20.20.105">
    <property type="entry name" value="Queuine tRNA-ribosyltransferase-like"/>
    <property type="match status" value="1"/>
</dbReference>
<evidence type="ECO:0000259" key="6">
    <source>
        <dbReference type="Pfam" id="PF01702"/>
    </source>
</evidence>
<dbReference type="OrthoDB" id="27601at2759"/>
<dbReference type="InterPro" id="IPR050852">
    <property type="entry name" value="Queuine_tRNA-ribosyltrfase"/>
</dbReference>
<dbReference type="OMA" id="MAGSRMK"/>
<dbReference type="InterPro" id="IPR036511">
    <property type="entry name" value="TGT-like_sf"/>
</dbReference>
<keyword evidence="4 5" id="KW-0862">Zinc</keyword>
<dbReference type="HAMAP" id="MF_03043">
    <property type="entry name" value="QTRT2"/>
    <property type="match status" value="1"/>
</dbReference>
<feature type="binding site" evidence="5">
    <location>
        <position position="323"/>
    </location>
    <ligand>
        <name>Zn(2+)</name>
        <dbReference type="ChEBI" id="CHEBI:29105"/>
    </ligand>
</feature>
<comment type="function">
    <text evidence="5">Non-catalytic subunit of the queuine tRNA-ribosyltransferase (TGT) that catalyzes the base-exchange of a guanine (G) residue with queuine (Q) at position 34 (anticodon wobble position) in tRNAs with GU(N) anticodons (tRNA-Asp, -Asn, -His and -Tyr), resulting in the hypermodified nucleoside queuosine (7-(((4,5-cis-dihydroxy-2-cyclopenten-1-yl)amino)methyl)-7-deazaguanosine).</text>
</comment>
<dbReference type="NCBIfam" id="TIGR00449">
    <property type="entry name" value="tgt_general"/>
    <property type="match status" value="1"/>
</dbReference>
<dbReference type="InterPro" id="IPR002616">
    <property type="entry name" value="tRNA_ribo_trans-like"/>
</dbReference>
<dbReference type="GO" id="GO:0006400">
    <property type="term" value="P:tRNA modification"/>
    <property type="evidence" value="ECO:0007669"/>
    <property type="project" value="InterPro"/>
</dbReference>
<organism evidence="7 8">
    <name type="scientific">Tigriopus californicus</name>
    <name type="common">Marine copepod</name>
    <dbReference type="NCBI Taxonomy" id="6832"/>
    <lineage>
        <taxon>Eukaryota</taxon>
        <taxon>Metazoa</taxon>
        <taxon>Ecdysozoa</taxon>
        <taxon>Arthropoda</taxon>
        <taxon>Crustacea</taxon>
        <taxon>Multicrustacea</taxon>
        <taxon>Hexanauplia</taxon>
        <taxon>Copepoda</taxon>
        <taxon>Harpacticoida</taxon>
        <taxon>Harpacticidae</taxon>
        <taxon>Tigriopus</taxon>
    </lineage>
</organism>
<dbReference type="GO" id="GO:0008479">
    <property type="term" value="F:tRNA-guanosine(34) queuine transglycosylase activity"/>
    <property type="evidence" value="ECO:0007669"/>
    <property type="project" value="UniProtKB-UniRule"/>
</dbReference>
<dbReference type="Proteomes" id="UP000318571">
    <property type="component" value="Chromosome 5"/>
</dbReference>
<accession>A0A553PGZ5</accession>
<reference evidence="7 8" key="1">
    <citation type="journal article" date="2018" name="Nat. Ecol. Evol.">
        <title>Genomic signatures of mitonuclear coevolution across populations of Tigriopus californicus.</title>
        <authorList>
            <person name="Barreto F.S."/>
            <person name="Watson E.T."/>
            <person name="Lima T.G."/>
            <person name="Willett C.S."/>
            <person name="Edmands S."/>
            <person name="Li W."/>
            <person name="Burton R.S."/>
        </authorList>
    </citation>
    <scope>NUCLEOTIDE SEQUENCE [LARGE SCALE GENOMIC DNA]</scope>
    <source>
        <strain evidence="7 8">San Diego</strain>
    </source>
</reference>
<feature type="domain" description="tRNA-guanine(15) transglycosylase-like" evidence="6">
    <location>
        <begin position="15"/>
        <end position="377"/>
    </location>
</feature>
<protein>
    <recommendedName>
        <fullName evidence="5">Queuine tRNA-ribosyltransferase accessory subunit 2</fullName>
    </recommendedName>
    <alternativeName>
        <fullName evidence="5">Queuine tRNA-ribosyltransferase domain-containing protein 1</fullName>
    </alternativeName>
</protein>
<keyword evidence="2 5" id="KW-0819">tRNA processing</keyword>
<evidence type="ECO:0000313" key="7">
    <source>
        <dbReference type="EMBL" id="TRY76934.1"/>
    </source>
</evidence>
<dbReference type="PANTHER" id="PTHR46064">
    <property type="entry name" value="QUEUINE TRNA-RIBOSYLTRANSFERASE ACCESSORY SUBUNIT 2"/>
    <property type="match status" value="1"/>
</dbReference>
<evidence type="ECO:0000256" key="3">
    <source>
        <dbReference type="ARBA" id="ARBA00022723"/>
    </source>
</evidence>
<dbReference type="Pfam" id="PF01702">
    <property type="entry name" value="TGT"/>
    <property type="match status" value="1"/>
</dbReference>
<dbReference type="STRING" id="6832.A0A553PGZ5"/>
<name>A0A553PGZ5_TIGCA</name>
<comment type="subcellular location">
    <subcellularLocation>
        <location evidence="5">Cytoplasm</location>
    </subcellularLocation>
</comment>
<evidence type="ECO:0000256" key="5">
    <source>
        <dbReference type="HAMAP-Rule" id="MF_03043"/>
    </source>
</evidence>
<comment type="subunit">
    <text evidence="5">Heterodimer of a catalytic subunit and an accessory subunit.</text>
</comment>
<sequence>MSRRTHLLPGPYGQSWTTPLLLTSLKGGAVPHLTKETLAYMEIEPAFLAPAAPIVQQTEVLEKYQKGLTSFLGLPHQFSLMTPLDPSVPDRPGFHTQKSVALWHNGNKTSVTPEMYMRGVIAAQPSAFVALCDSETPVGASNKRKGKAVSKSLDFLDRCLLMKASEPRLSDSLIFGAIEGGYDAQCRAFSAKETVQRPVDGFLIDGFHTNGVTSGDLIWSDAQPLLQSILKALPDSKPRLYQGSCSPKMTLDLIEIGIDMFESSYVFHETEAGHGLIFPNTLKPVTSPDNGCHASLDKKVDFLDLKDPQFKDDFSPIHQSCTCYSCRKHTRAYINHLLATKEMLGPVLLMIHNLHHYQIFFRTIRECCETDSISALRALI</sequence>
<comment type="caution">
    <text evidence="7">The sequence shown here is derived from an EMBL/GenBank/DDBJ whole genome shotgun (WGS) entry which is preliminary data.</text>
</comment>
<comment type="similarity">
    <text evidence="5">Belongs to the queuine tRNA-ribosyltransferase family. QTRT2 subfamily.</text>
</comment>
<feature type="binding site" evidence="5">
    <location>
        <position position="321"/>
    </location>
    <ligand>
        <name>Zn(2+)</name>
        <dbReference type="ChEBI" id="CHEBI:29105"/>
    </ligand>
</feature>
<evidence type="ECO:0000256" key="4">
    <source>
        <dbReference type="ARBA" id="ARBA00022833"/>
    </source>
</evidence>
<dbReference type="GO" id="GO:0005737">
    <property type="term" value="C:cytoplasm"/>
    <property type="evidence" value="ECO:0007669"/>
    <property type="project" value="UniProtKB-SubCell"/>
</dbReference>
<gene>
    <name evidence="7" type="ORF">TCAL_10627</name>
</gene>
<dbReference type="PANTHER" id="PTHR46064:SF1">
    <property type="entry name" value="QUEUINE TRNA-RIBOSYLTRANSFERASE ACCESSORY SUBUNIT 2"/>
    <property type="match status" value="1"/>
</dbReference>
<keyword evidence="3 5" id="KW-0479">Metal-binding</keyword>
<comment type="cofactor">
    <cofactor evidence="5">
        <name>Zn(2+)</name>
        <dbReference type="ChEBI" id="CHEBI:29105"/>
    </cofactor>
    <text evidence="5">Binds 1 zinc ion per subunit.</text>
</comment>